<protein>
    <submittedName>
        <fullName evidence="1">(Mediterranean fruit fly) hypothetical protein</fullName>
    </submittedName>
</protein>
<comment type="caution">
    <text evidence="1">The sequence shown here is derived from an EMBL/GenBank/DDBJ whole genome shotgun (WGS) entry which is preliminary data.</text>
</comment>
<accession>A0A811UM57</accession>
<proteinExistence type="predicted"/>
<dbReference type="Proteomes" id="UP000606786">
    <property type="component" value="Unassembled WGS sequence"/>
</dbReference>
<reference evidence="1" key="1">
    <citation type="submission" date="2020-11" db="EMBL/GenBank/DDBJ databases">
        <authorList>
            <person name="Whitehead M."/>
        </authorList>
    </citation>
    <scope>NUCLEOTIDE SEQUENCE</scope>
    <source>
        <strain evidence="1">EGII</strain>
    </source>
</reference>
<sequence length="104" mass="10852">MFLNLKKFEWLPNIEYPTASRAKCPTWATNKQSKKAAAKSKGSASNEYIVCYDDDDDVVGGGGGGAGGGGSVVDVIGSGCGNSIIYVRLLNALQLLLVIAVTLL</sequence>
<evidence type="ECO:0000313" key="2">
    <source>
        <dbReference type="Proteomes" id="UP000606786"/>
    </source>
</evidence>
<dbReference type="AlphaFoldDB" id="A0A811UM57"/>
<name>A0A811UM57_CERCA</name>
<evidence type="ECO:0000313" key="1">
    <source>
        <dbReference type="EMBL" id="CAD6998966.1"/>
    </source>
</evidence>
<gene>
    <name evidence="1" type="ORF">CCAP1982_LOCUS7513</name>
</gene>
<keyword evidence="2" id="KW-1185">Reference proteome</keyword>
<dbReference type="EMBL" id="CAJHJT010000012">
    <property type="protein sequence ID" value="CAD6998966.1"/>
    <property type="molecule type" value="Genomic_DNA"/>
</dbReference>
<organism evidence="1 2">
    <name type="scientific">Ceratitis capitata</name>
    <name type="common">Mediterranean fruit fly</name>
    <name type="synonym">Tephritis capitata</name>
    <dbReference type="NCBI Taxonomy" id="7213"/>
    <lineage>
        <taxon>Eukaryota</taxon>
        <taxon>Metazoa</taxon>
        <taxon>Ecdysozoa</taxon>
        <taxon>Arthropoda</taxon>
        <taxon>Hexapoda</taxon>
        <taxon>Insecta</taxon>
        <taxon>Pterygota</taxon>
        <taxon>Neoptera</taxon>
        <taxon>Endopterygota</taxon>
        <taxon>Diptera</taxon>
        <taxon>Brachycera</taxon>
        <taxon>Muscomorpha</taxon>
        <taxon>Tephritoidea</taxon>
        <taxon>Tephritidae</taxon>
        <taxon>Ceratitis</taxon>
        <taxon>Ceratitis</taxon>
    </lineage>
</organism>